<dbReference type="Proteomes" id="UP000076798">
    <property type="component" value="Unassembled WGS sequence"/>
</dbReference>
<proteinExistence type="predicted"/>
<dbReference type="AlphaFoldDB" id="A0A166AVL0"/>
<evidence type="ECO:0000313" key="1">
    <source>
        <dbReference type="EMBL" id="KZT35723.1"/>
    </source>
</evidence>
<reference evidence="1 2" key="1">
    <citation type="journal article" date="2016" name="Mol. Biol. Evol.">
        <title>Comparative Genomics of Early-Diverging Mushroom-Forming Fungi Provides Insights into the Origins of Lignocellulose Decay Capabilities.</title>
        <authorList>
            <person name="Nagy L.G."/>
            <person name="Riley R."/>
            <person name="Tritt A."/>
            <person name="Adam C."/>
            <person name="Daum C."/>
            <person name="Floudas D."/>
            <person name="Sun H."/>
            <person name="Yadav J.S."/>
            <person name="Pangilinan J."/>
            <person name="Larsson K.H."/>
            <person name="Matsuura K."/>
            <person name="Barry K."/>
            <person name="Labutti K."/>
            <person name="Kuo R."/>
            <person name="Ohm R.A."/>
            <person name="Bhattacharya S.S."/>
            <person name="Shirouzu T."/>
            <person name="Yoshinaga Y."/>
            <person name="Martin F.M."/>
            <person name="Grigoriev I.V."/>
            <person name="Hibbett D.S."/>
        </authorList>
    </citation>
    <scope>NUCLEOTIDE SEQUENCE [LARGE SCALE GENOMIC DNA]</scope>
    <source>
        <strain evidence="1 2">HHB10207 ss-3</strain>
    </source>
</reference>
<gene>
    <name evidence="1" type="ORF">SISSUDRAFT_1035371</name>
</gene>
<sequence>MRWYAYDDRAILLGHHICNLLKAPGPLSTPLPGAFWGALSARRERIEAAVLHNLTRWFRRRWESCRIIRPKIIDAHGPAGPVMVNCSQSWSPRTNTLALRQLPPLKYGTSEETAFESQCNQLQFFVRVSRQPTNKRVGHRVLQGKGEGPFCIAYAWTSSTSSDSEIIALHIRDETNFKPNWTPESMRAPPYIDIYVEAASS</sequence>
<evidence type="ECO:0000313" key="2">
    <source>
        <dbReference type="Proteomes" id="UP000076798"/>
    </source>
</evidence>
<name>A0A166AVL0_9AGAM</name>
<protein>
    <submittedName>
        <fullName evidence="1">Uncharacterized protein</fullName>
    </submittedName>
</protein>
<dbReference type="EMBL" id="KV428130">
    <property type="protein sequence ID" value="KZT35723.1"/>
    <property type="molecule type" value="Genomic_DNA"/>
</dbReference>
<accession>A0A166AVL0</accession>
<keyword evidence="2" id="KW-1185">Reference proteome</keyword>
<organism evidence="1 2">
    <name type="scientific">Sistotremastrum suecicum HHB10207 ss-3</name>
    <dbReference type="NCBI Taxonomy" id="1314776"/>
    <lineage>
        <taxon>Eukaryota</taxon>
        <taxon>Fungi</taxon>
        <taxon>Dikarya</taxon>
        <taxon>Basidiomycota</taxon>
        <taxon>Agaricomycotina</taxon>
        <taxon>Agaricomycetes</taxon>
        <taxon>Sistotremastrales</taxon>
        <taxon>Sistotremastraceae</taxon>
        <taxon>Sistotremastrum</taxon>
    </lineage>
</organism>